<evidence type="ECO:0000256" key="2">
    <source>
        <dbReference type="ARBA" id="ARBA00023242"/>
    </source>
</evidence>
<feature type="compositionally biased region" description="Gly residues" evidence="3">
    <location>
        <begin position="225"/>
        <end position="235"/>
    </location>
</feature>
<evidence type="ECO:0000256" key="1">
    <source>
        <dbReference type="ARBA" id="ARBA00004123"/>
    </source>
</evidence>
<name>A0A9W6TF35_9STRA</name>
<feature type="compositionally biased region" description="Polar residues" evidence="3">
    <location>
        <begin position="204"/>
        <end position="217"/>
    </location>
</feature>
<evidence type="ECO:0000313" key="6">
    <source>
        <dbReference type="Proteomes" id="UP001165083"/>
    </source>
</evidence>
<feature type="region of interest" description="Disordered" evidence="3">
    <location>
        <begin position="619"/>
        <end position="644"/>
    </location>
</feature>
<sequence>MCAGKTAPPSTQLLFKETSPPKNIHHVAGTDSTPEPAASFPHLRGAADAASTASTASPSPAAAVMSTRVFVRLYDGATQHETDDEVLELPPPPLKWTDAITAMVAAVGKQGEYEDGVTTPKARLFLLPTEATGIAAELNARSLRFGVRENDRFVICLRGEDYQQPGERQTEAAVAAVNGSSARPMTLSTPSASSTTAQPSISPYANNQAATESSNAAPSGAMGPPRGGLGGGAPSGGLMSSGKKGNKRYRSISGKMAAIKSLGDKGLISNDDRGHLKDLLLNSDSPQLQEALDKYSNTGDFQAVKDLLLKEIQNPSSKRNTGDWLSESFVNDIALNFNTTPPAAKSEPMPVQNVNNVGRFNTAPAALTPSANSYAYQTVNQSTPMNAASYPQSSPMAMNHYSAPTSMVTPTGNNMTSGNGYPTSMPVSTGYQPTAVMPQQYHQPQASPTNMYSGAPPQINLPLRDRATYLKRGYESSPVHNMMGVTPPVVSPAASVQIGMNGYGMQQSYAMNQGSYPAHVIYAGDQSQYTMNPYMSGANGAYNPYQQQQQQYAMNRYAYGSMQPDMGYNYYAAGYGFGKAQLRAGPGGKWTTAPPMPSYPPPCSKEEKKEKIAKWLKKRENRNWSNKPSYPVRHSIAKNRKRGEDGRFITKARLAEMAAEEAAAAAAAGNGDEPQKASPPTSTPEEAPASLVSQTAMPQATLVP</sequence>
<dbReference type="EMBL" id="BSXW01000073">
    <property type="protein sequence ID" value="GMF11381.1"/>
    <property type="molecule type" value="Genomic_DNA"/>
</dbReference>
<dbReference type="AlphaFoldDB" id="A0A9W6TF35"/>
<comment type="subcellular location">
    <subcellularLocation>
        <location evidence="1">Nucleus</location>
    </subcellularLocation>
</comment>
<accession>A0A9W6TF35</accession>
<protein>
    <submittedName>
        <fullName evidence="5">Unnamed protein product</fullName>
    </submittedName>
</protein>
<gene>
    <name evidence="5" type="ORF">Plil01_000209100</name>
</gene>
<dbReference type="InterPro" id="IPR010402">
    <property type="entry name" value="CCT_domain"/>
</dbReference>
<keyword evidence="6" id="KW-1185">Reference proteome</keyword>
<dbReference type="Pfam" id="PF06203">
    <property type="entry name" value="CCT"/>
    <property type="match status" value="1"/>
</dbReference>
<proteinExistence type="predicted"/>
<feature type="region of interest" description="Disordered" evidence="3">
    <location>
        <begin position="164"/>
        <end position="247"/>
    </location>
</feature>
<feature type="region of interest" description="Disordered" evidence="3">
    <location>
        <begin position="663"/>
        <end position="704"/>
    </location>
</feature>
<dbReference type="GO" id="GO:0005634">
    <property type="term" value="C:nucleus"/>
    <property type="evidence" value="ECO:0007669"/>
    <property type="project" value="UniProtKB-SubCell"/>
</dbReference>
<feature type="compositionally biased region" description="Low complexity" evidence="3">
    <location>
        <begin position="184"/>
        <end position="203"/>
    </location>
</feature>
<feature type="domain" description="CCT" evidence="4">
    <location>
        <begin position="609"/>
        <end position="651"/>
    </location>
</feature>
<comment type="caution">
    <text evidence="5">The sequence shown here is derived from an EMBL/GenBank/DDBJ whole genome shotgun (WGS) entry which is preliminary data.</text>
</comment>
<evidence type="ECO:0000256" key="3">
    <source>
        <dbReference type="SAM" id="MobiDB-lite"/>
    </source>
</evidence>
<reference evidence="5" key="1">
    <citation type="submission" date="2023-04" db="EMBL/GenBank/DDBJ databases">
        <title>Phytophthora lilii NBRC 32176.</title>
        <authorList>
            <person name="Ichikawa N."/>
            <person name="Sato H."/>
            <person name="Tonouchi N."/>
        </authorList>
    </citation>
    <scope>NUCLEOTIDE SEQUENCE</scope>
    <source>
        <strain evidence="5">NBRC 32176</strain>
    </source>
</reference>
<keyword evidence="2" id="KW-0539">Nucleus</keyword>
<dbReference type="Proteomes" id="UP001165083">
    <property type="component" value="Unassembled WGS sequence"/>
</dbReference>
<feature type="region of interest" description="Disordered" evidence="3">
    <location>
        <begin position="1"/>
        <end position="38"/>
    </location>
</feature>
<evidence type="ECO:0000259" key="4">
    <source>
        <dbReference type="Pfam" id="PF06203"/>
    </source>
</evidence>
<dbReference type="OrthoDB" id="162117at2759"/>
<evidence type="ECO:0000313" key="5">
    <source>
        <dbReference type="EMBL" id="GMF11381.1"/>
    </source>
</evidence>
<organism evidence="5 6">
    <name type="scientific">Phytophthora lilii</name>
    <dbReference type="NCBI Taxonomy" id="2077276"/>
    <lineage>
        <taxon>Eukaryota</taxon>
        <taxon>Sar</taxon>
        <taxon>Stramenopiles</taxon>
        <taxon>Oomycota</taxon>
        <taxon>Peronosporomycetes</taxon>
        <taxon>Peronosporales</taxon>
        <taxon>Peronosporaceae</taxon>
        <taxon>Phytophthora</taxon>
    </lineage>
</organism>